<keyword evidence="2" id="KW-1133">Transmembrane helix</keyword>
<name>A0A9W8BEU8_9FUNG</name>
<feature type="region of interest" description="Disordered" evidence="1">
    <location>
        <begin position="44"/>
        <end position="69"/>
    </location>
</feature>
<proteinExistence type="predicted"/>
<feature type="compositionally biased region" description="Polar residues" evidence="1">
    <location>
        <begin position="44"/>
        <end position="54"/>
    </location>
</feature>
<dbReference type="AlphaFoldDB" id="A0A9W8BEU8"/>
<keyword evidence="2" id="KW-0812">Transmembrane</keyword>
<evidence type="ECO:0000313" key="3">
    <source>
        <dbReference type="EMBL" id="KAJ1998125.1"/>
    </source>
</evidence>
<evidence type="ECO:0000256" key="1">
    <source>
        <dbReference type="SAM" id="MobiDB-lite"/>
    </source>
</evidence>
<feature type="transmembrane region" description="Helical" evidence="2">
    <location>
        <begin position="12"/>
        <end position="33"/>
    </location>
</feature>
<reference evidence="3" key="1">
    <citation type="submission" date="2022-07" db="EMBL/GenBank/DDBJ databases">
        <title>Phylogenomic reconstructions and comparative analyses of Kickxellomycotina fungi.</title>
        <authorList>
            <person name="Reynolds N.K."/>
            <person name="Stajich J.E."/>
            <person name="Barry K."/>
            <person name="Grigoriev I.V."/>
            <person name="Crous P."/>
            <person name="Smith M.E."/>
        </authorList>
    </citation>
    <scope>NUCLEOTIDE SEQUENCE</scope>
    <source>
        <strain evidence="3">IMI 214461</strain>
    </source>
</reference>
<feature type="compositionally biased region" description="Low complexity" evidence="1">
    <location>
        <begin position="114"/>
        <end position="136"/>
    </location>
</feature>
<dbReference type="OrthoDB" id="26740at2759"/>
<evidence type="ECO:0000313" key="4">
    <source>
        <dbReference type="Proteomes" id="UP001150907"/>
    </source>
</evidence>
<keyword evidence="4" id="KW-1185">Reference proteome</keyword>
<dbReference type="EMBL" id="JANBQF010001067">
    <property type="protein sequence ID" value="KAJ1998125.1"/>
    <property type="molecule type" value="Genomic_DNA"/>
</dbReference>
<protein>
    <submittedName>
        <fullName evidence="3">Uncharacterized protein</fullName>
    </submittedName>
</protein>
<comment type="caution">
    <text evidence="3">The sequence shown here is derived from an EMBL/GenBank/DDBJ whole genome shotgun (WGS) entry which is preliminary data.</text>
</comment>
<accession>A0A9W8BEU8</accession>
<feature type="region of interest" description="Disordered" evidence="1">
    <location>
        <begin position="113"/>
        <end position="138"/>
    </location>
</feature>
<feature type="non-terminal residue" evidence="3">
    <location>
        <position position="220"/>
    </location>
</feature>
<sequence>MHMSLGQLVLTYVLGVLTLPALLIAGLVVLWALHPSAEPQLSVSTKFDTANSRQPPKGPAKPPYLSSPYGERRTGWLRITRSLSSLPPELADSHPKLADIVARGFTKWVNTRLSSTSSGSGAAGSKRSDSGASASGHPADSYQPDMYYVVLSGDTLVMYDGEAMSECRGVIIMPKHRVSLHHNEGAGEAQVYSRRTPIKLSPVDESVESGRYKRQVAEYY</sequence>
<gene>
    <name evidence="3" type="ORF">H4R26_005575</name>
</gene>
<evidence type="ECO:0000256" key="2">
    <source>
        <dbReference type="SAM" id="Phobius"/>
    </source>
</evidence>
<organism evidence="3 4">
    <name type="scientific">Coemansia thaxteri</name>
    <dbReference type="NCBI Taxonomy" id="2663907"/>
    <lineage>
        <taxon>Eukaryota</taxon>
        <taxon>Fungi</taxon>
        <taxon>Fungi incertae sedis</taxon>
        <taxon>Zoopagomycota</taxon>
        <taxon>Kickxellomycotina</taxon>
        <taxon>Kickxellomycetes</taxon>
        <taxon>Kickxellales</taxon>
        <taxon>Kickxellaceae</taxon>
        <taxon>Coemansia</taxon>
    </lineage>
</organism>
<keyword evidence="2" id="KW-0472">Membrane</keyword>
<dbReference type="Proteomes" id="UP001150907">
    <property type="component" value="Unassembled WGS sequence"/>
</dbReference>